<name>A0A937F9V7_9BACT</name>
<feature type="chain" id="PRO_5037690488" evidence="1">
    <location>
        <begin position="19"/>
        <end position="266"/>
    </location>
</feature>
<gene>
    <name evidence="3" type="ORF">JL102_10675</name>
</gene>
<dbReference type="Proteomes" id="UP000659388">
    <property type="component" value="Unassembled WGS sequence"/>
</dbReference>
<dbReference type="GO" id="GO:0008658">
    <property type="term" value="F:penicillin binding"/>
    <property type="evidence" value="ECO:0007669"/>
    <property type="project" value="InterPro"/>
</dbReference>
<dbReference type="Gene3D" id="3.40.710.10">
    <property type="entry name" value="DD-peptidase/beta-lactamase superfamily"/>
    <property type="match status" value="1"/>
</dbReference>
<evidence type="ECO:0000313" key="3">
    <source>
        <dbReference type="EMBL" id="MBL3656598.1"/>
    </source>
</evidence>
<keyword evidence="4" id="KW-1185">Reference proteome</keyword>
<dbReference type="AlphaFoldDB" id="A0A937F9V7"/>
<sequence>MRIIITCLLQLAFLTLNAQNTYQSLLSECKVEGSVTVYNYQTGQYITNDVEDSNRPTLPASTFKIINSLIALENEVLKDDKELVPWIGKENYDESKYGNRPDTYRDMSLADAFKFSVPWVYVELAKDLSKEQYKEVLAKAAYGNNNLSVEGYDFWNFGGFAVAPVDQIKMLIGLYEEKLPFSKRSFGIVKNMMVEEKTDNYTLRAKTGWTNKDGRDIGWWVGYVEKGEEVYFFATRITKNRNEKNDQFLGCRKHITRKVLQELGVL</sequence>
<comment type="caution">
    <text evidence="3">The sequence shown here is derived from an EMBL/GenBank/DDBJ whole genome shotgun (WGS) entry which is preliminary data.</text>
</comment>
<dbReference type="SUPFAM" id="SSF56601">
    <property type="entry name" value="beta-lactamase/transpeptidase-like"/>
    <property type="match status" value="1"/>
</dbReference>
<feature type="domain" description="Penicillin-binding protein transpeptidase" evidence="2">
    <location>
        <begin position="40"/>
        <end position="245"/>
    </location>
</feature>
<keyword evidence="1" id="KW-0732">Signal</keyword>
<protein>
    <submittedName>
        <fullName evidence="3">Class D beta-lactamase</fullName>
    </submittedName>
</protein>
<dbReference type="InterPro" id="IPR012338">
    <property type="entry name" value="Beta-lactam/transpept-like"/>
</dbReference>
<feature type="signal peptide" evidence="1">
    <location>
        <begin position="1"/>
        <end position="18"/>
    </location>
</feature>
<evidence type="ECO:0000313" key="4">
    <source>
        <dbReference type="Proteomes" id="UP000659388"/>
    </source>
</evidence>
<dbReference type="InterPro" id="IPR001460">
    <property type="entry name" value="PCN-bd_Tpept"/>
</dbReference>
<dbReference type="Pfam" id="PF00905">
    <property type="entry name" value="Transpeptidase"/>
    <property type="match status" value="1"/>
</dbReference>
<dbReference type="RefSeq" id="WP_202244385.1">
    <property type="nucleotide sequence ID" value="NZ_JAESIY010000005.1"/>
</dbReference>
<dbReference type="EMBL" id="JAESIY010000005">
    <property type="protein sequence ID" value="MBL3656598.1"/>
    <property type="molecule type" value="Genomic_DNA"/>
</dbReference>
<accession>A0A937F9V7</accession>
<proteinExistence type="predicted"/>
<evidence type="ECO:0000259" key="2">
    <source>
        <dbReference type="Pfam" id="PF00905"/>
    </source>
</evidence>
<organism evidence="3 4">
    <name type="scientific">Fulvivirga sediminis</name>
    <dbReference type="NCBI Taxonomy" id="2803949"/>
    <lineage>
        <taxon>Bacteria</taxon>
        <taxon>Pseudomonadati</taxon>
        <taxon>Bacteroidota</taxon>
        <taxon>Cytophagia</taxon>
        <taxon>Cytophagales</taxon>
        <taxon>Fulvivirgaceae</taxon>
        <taxon>Fulvivirga</taxon>
    </lineage>
</organism>
<evidence type="ECO:0000256" key="1">
    <source>
        <dbReference type="SAM" id="SignalP"/>
    </source>
</evidence>
<reference evidence="3" key="1">
    <citation type="submission" date="2021-01" db="EMBL/GenBank/DDBJ databases">
        <title>Fulvivirga kasyanovii gen. nov., sp nov., a novel member of the phylum Bacteroidetes isolated from seawater in a mussel farm.</title>
        <authorList>
            <person name="Zhao L.-H."/>
            <person name="Wang Z.-J."/>
        </authorList>
    </citation>
    <scope>NUCLEOTIDE SEQUENCE</scope>
    <source>
        <strain evidence="3">2943</strain>
    </source>
</reference>